<sequence length="224" mass="25520">MSASSEMKSSTLARDLCQVFSVFFAILVRLVLAAFCVLTVVVVVDKRQDERFWALTAILILLFIEGVHTVVKRRGQERKWVCLCFACYLLASVPSIWLLELEKLGKFKSKIAETNTSSVQSSLPGGLSTTFQLDSDDIIFILENCLVFLLILCRWLLPKGEITRDQLSQLLFVFIGMASDVMELFQLFEEDKILNDKYMTYVILTVWTISLCQVSRMALLNIPR</sequence>
<dbReference type="PANTHER" id="PTHR22168">
    <property type="entry name" value="TMEM26 PROTEIN"/>
    <property type="match status" value="1"/>
</dbReference>
<dbReference type="PANTHER" id="PTHR22168:SF3">
    <property type="entry name" value="TRANSMEMBRANE PROTEIN 26"/>
    <property type="match status" value="1"/>
</dbReference>
<dbReference type="InterPro" id="IPR019169">
    <property type="entry name" value="Transmembrane_26"/>
</dbReference>
<name>A0AAV4G5M1_9GAST</name>
<accession>A0AAV4G5M1</accession>
<feature type="transmembrane region" description="Helical" evidence="1">
    <location>
        <begin position="52"/>
        <end position="71"/>
    </location>
</feature>
<dbReference type="AlphaFoldDB" id="A0AAV4G5M1"/>
<proteinExistence type="predicted"/>
<keyword evidence="1 2" id="KW-0812">Transmembrane</keyword>
<reference evidence="2 3" key="1">
    <citation type="journal article" date="2021" name="Elife">
        <title>Chloroplast acquisition without the gene transfer in kleptoplastic sea slugs, Plakobranchus ocellatus.</title>
        <authorList>
            <person name="Maeda T."/>
            <person name="Takahashi S."/>
            <person name="Yoshida T."/>
            <person name="Shimamura S."/>
            <person name="Takaki Y."/>
            <person name="Nagai Y."/>
            <person name="Toyoda A."/>
            <person name="Suzuki Y."/>
            <person name="Arimoto A."/>
            <person name="Ishii H."/>
            <person name="Satoh N."/>
            <person name="Nishiyama T."/>
            <person name="Hasebe M."/>
            <person name="Maruyama T."/>
            <person name="Minagawa J."/>
            <person name="Obokata J."/>
            <person name="Shigenobu S."/>
        </authorList>
    </citation>
    <scope>NUCLEOTIDE SEQUENCE [LARGE SCALE GENOMIC DNA]</scope>
</reference>
<organism evidence="2 3">
    <name type="scientific">Elysia marginata</name>
    <dbReference type="NCBI Taxonomy" id="1093978"/>
    <lineage>
        <taxon>Eukaryota</taxon>
        <taxon>Metazoa</taxon>
        <taxon>Spiralia</taxon>
        <taxon>Lophotrochozoa</taxon>
        <taxon>Mollusca</taxon>
        <taxon>Gastropoda</taxon>
        <taxon>Heterobranchia</taxon>
        <taxon>Euthyneura</taxon>
        <taxon>Panpulmonata</taxon>
        <taxon>Sacoglossa</taxon>
        <taxon>Placobranchoidea</taxon>
        <taxon>Plakobranchidae</taxon>
        <taxon>Elysia</taxon>
    </lineage>
</organism>
<feature type="transmembrane region" description="Helical" evidence="1">
    <location>
        <begin position="138"/>
        <end position="157"/>
    </location>
</feature>
<keyword evidence="1" id="KW-1133">Transmembrane helix</keyword>
<dbReference type="EMBL" id="BMAT01001126">
    <property type="protein sequence ID" value="GFR80290.1"/>
    <property type="molecule type" value="Genomic_DNA"/>
</dbReference>
<feature type="transmembrane region" description="Helical" evidence="1">
    <location>
        <begin position="169"/>
        <end position="188"/>
    </location>
</feature>
<gene>
    <name evidence="2" type="ORF">ElyMa_000578000</name>
</gene>
<comment type="caution">
    <text evidence="2">The sequence shown here is derived from an EMBL/GenBank/DDBJ whole genome shotgun (WGS) entry which is preliminary data.</text>
</comment>
<evidence type="ECO:0000256" key="1">
    <source>
        <dbReference type="SAM" id="Phobius"/>
    </source>
</evidence>
<feature type="transmembrane region" description="Helical" evidence="1">
    <location>
        <begin position="80"/>
        <end position="99"/>
    </location>
</feature>
<keyword evidence="1" id="KW-0472">Membrane</keyword>
<evidence type="ECO:0000313" key="2">
    <source>
        <dbReference type="EMBL" id="GFR80290.1"/>
    </source>
</evidence>
<feature type="transmembrane region" description="Helical" evidence="1">
    <location>
        <begin position="20"/>
        <end position="40"/>
    </location>
</feature>
<feature type="transmembrane region" description="Helical" evidence="1">
    <location>
        <begin position="200"/>
        <end position="219"/>
    </location>
</feature>
<protein>
    <submittedName>
        <fullName evidence="2">Transmembrane protein 26</fullName>
    </submittedName>
</protein>
<keyword evidence="3" id="KW-1185">Reference proteome</keyword>
<evidence type="ECO:0000313" key="3">
    <source>
        <dbReference type="Proteomes" id="UP000762676"/>
    </source>
</evidence>
<dbReference type="Proteomes" id="UP000762676">
    <property type="component" value="Unassembled WGS sequence"/>
</dbReference>
<dbReference type="Pfam" id="PF09772">
    <property type="entry name" value="Tmem26"/>
    <property type="match status" value="1"/>
</dbReference>